<dbReference type="Gene3D" id="3.30.420.10">
    <property type="entry name" value="Ribonuclease H-like superfamily/Ribonuclease H"/>
    <property type="match status" value="1"/>
</dbReference>
<evidence type="ECO:0000313" key="3">
    <source>
        <dbReference type="EMBL" id="KAL0810588.1"/>
    </source>
</evidence>
<dbReference type="Proteomes" id="UP001549921">
    <property type="component" value="Unassembled WGS sequence"/>
</dbReference>
<dbReference type="PANTHER" id="PTHR38681">
    <property type="entry name" value="RETROVIRUS-RELATED POL POLYPROTEIN FROM TRANSPOSON 412-LIKE PROTEIN-RELATED"/>
    <property type="match status" value="1"/>
</dbReference>
<dbReference type="InterPro" id="IPR036397">
    <property type="entry name" value="RNaseH_sf"/>
</dbReference>
<dbReference type="InterPro" id="IPR012337">
    <property type="entry name" value="RNaseH-like_sf"/>
</dbReference>
<dbReference type="PROSITE" id="PS50994">
    <property type="entry name" value="INTEGRASE"/>
    <property type="match status" value="1"/>
</dbReference>
<evidence type="ECO:0000313" key="4">
    <source>
        <dbReference type="Proteomes" id="UP001549921"/>
    </source>
</evidence>
<feature type="region of interest" description="Disordered" evidence="1">
    <location>
        <begin position="336"/>
        <end position="376"/>
    </location>
</feature>
<dbReference type="InterPro" id="IPR001584">
    <property type="entry name" value="Integrase_cat-core"/>
</dbReference>
<sequence length="376" mass="42533">MRRQVFDCLHSLSHPGSNVSAKLVAQRYVWPGIRKDCREWARACLSCQRAKVSRHVFTPLGTFDLPRARFKNVHIDLIGPLPVSNGYRYCLTAVDRFSRWPEAIPITDITAETVAKAFIEVWIARFGCPTIIVTDRGRQFESALFTYLSQRIGFQHRRTTAYHPACNGLVERFHRQLKAAIVCHARSNWTESVPLVLLGIRSTLKEDLKCSPAELIYGEPLRLPGDFFETNMSGTTDITDFSARLKSFAQKLQPCPASRHSSDKIFIFKDLSTCSHVFLRDDTVRGALQPAYTGPYKVLDRGNKTFKLEIKGKPVTVTMDRLKPAYILSPENEVKSNESPSVAQDIVIPPSTAPSLPKTKTTRSGRTVRFPDYYRP</sequence>
<reference evidence="3 4" key="1">
    <citation type="submission" date="2024-06" db="EMBL/GenBank/DDBJ databases">
        <title>A chromosome-level genome assembly of beet webworm, Loxostege sticticalis.</title>
        <authorList>
            <person name="Zhang Y."/>
        </authorList>
    </citation>
    <scope>NUCLEOTIDE SEQUENCE [LARGE SCALE GENOMIC DNA]</scope>
    <source>
        <strain evidence="3">AQ028</strain>
        <tissue evidence="3">Male pupae</tissue>
    </source>
</reference>
<dbReference type="AlphaFoldDB" id="A0ABD0S943"/>
<organism evidence="3 4">
    <name type="scientific">Loxostege sticticalis</name>
    <name type="common">Beet webworm moth</name>
    <dbReference type="NCBI Taxonomy" id="481309"/>
    <lineage>
        <taxon>Eukaryota</taxon>
        <taxon>Metazoa</taxon>
        <taxon>Ecdysozoa</taxon>
        <taxon>Arthropoda</taxon>
        <taxon>Hexapoda</taxon>
        <taxon>Insecta</taxon>
        <taxon>Pterygota</taxon>
        <taxon>Neoptera</taxon>
        <taxon>Endopterygota</taxon>
        <taxon>Lepidoptera</taxon>
        <taxon>Glossata</taxon>
        <taxon>Ditrysia</taxon>
        <taxon>Pyraloidea</taxon>
        <taxon>Crambidae</taxon>
        <taxon>Pyraustinae</taxon>
        <taxon>Loxostege</taxon>
    </lineage>
</organism>
<dbReference type="EMBL" id="JBEDNZ010000026">
    <property type="protein sequence ID" value="KAL0810588.1"/>
    <property type="molecule type" value="Genomic_DNA"/>
</dbReference>
<evidence type="ECO:0000259" key="2">
    <source>
        <dbReference type="PROSITE" id="PS50994"/>
    </source>
</evidence>
<gene>
    <name evidence="3" type="ORF">ABMA28_010705</name>
</gene>
<protein>
    <recommendedName>
        <fullName evidence="2">Integrase catalytic domain-containing protein</fullName>
    </recommendedName>
</protein>
<evidence type="ECO:0000256" key="1">
    <source>
        <dbReference type="SAM" id="MobiDB-lite"/>
    </source>
</evidence>
<comment type="caution">
    <text evidence="3">The sequence shown here is derived from an EMBL/GenBank/DDBJ whole genome shotgun (WGS) entry which is preliminary data.</text>
</comment>
<dbReference type="Pfam" id="PF00665">
    <property type="entry name" value="rve"/>
    <property type="match status" value="1"/>
</dbReference>
<dbReference type="Gene3D" id="1.10.340.70">
    <property type="match status" value="1"/>
</dbReference>
<dbReference type="FunFam" id="3.30.420.10:FF:000032">
    <property type="entry name" value="Retrovirus-related Pol polyprotein from transposon 297-like Protein"/>
    <property type="match status" value="1"/>
</dbReference>
<proteinExistence type="predicted"/>
<dbReference type="SUPFAM" id="SSF53098">
    <property type="entry name" value="Ribonuclease H-like"/>
    <property type="match status" value="1"/>
</dbReference>
<name>A0ABD0S943_LOXSC</name>
<dbReference type="InterPro" id="IPR041588">
    <property type="entry name" value="Integrase_H2C2"/>
</dbReference>
<accession>A0ABD0S943</accession>
<feature type="domain" description="Integrase catalytic" evidence="2">
    <location>
        <begin position="62"/>
        <end position="232"/>
    </location>
</feature>
<dbReference type="Pfam" id="PF17921">
    <property type="entry name" value="Integrase_H2C2"/>
    <property type="match status" value="1"/>
</dbReference>
<dbReference type="PANTHER" id="PTHR38681:SF1">
    <property type="entry name" value="RETROVIRUS-RELATED POL POLYPROTEIN FROM TRANSPOSON 412-LIKE PROTEIN"/>
    <property type="match status" value="1"/>
</dbReference>